<evidence type="ECO:0000313" key="4">
    <source>
        <dbReference type="Proteomes" id="UP000530060"/>
    </source>
</evidence>
<comment type="caution">
    <text evidence="3">The sequence shown here is derived from an EMBL/GenBank/DDBJ whole genome shotgun (WGS) entry which is preliminary data.</text>
</comment>
<feature type="signal peptide" evidence="1">
    <location>
        <begin position="1"/>
        <end position="23"/>
    </location>
</feature>
<protein>
    <recommendedName>
        <fullName evidence="2">Copper-binding protein MbnP-like domain-containing protein</fullName>
    </recommendedName>
</protein>
<evidence type="ECO:0000256" key="1">
    <source>
        <dbReference type="SAM" id="SignalP"/>
    </source>
</evidence>
<keyword evidence="1" id="KW-0732">Signal</keyword>
<keyword evidence="4" id="KW-1185">Reference proteome</keyword>
<name>A0A6V6Z5Z0_9FLAO</name>
<dbReference type="AlphaFoldDB" id="A0A6V6Z5Z0"/>
<dbReference type="InterPro" id="IPR046863">
    <property type="entry name" value="MbnP-like_dom"/>
</dbReference>
<dbReference type="Pfam" id="PF20243">
    <property type="entry name" value="MbnP"/>
    <property type="match status" value="1"/>
</dbReference>
<dbReference type="PROSITE" id="PS51257">
    <property type="entry name" value="PROKAR_LIPOPROTEIN"/>
    <property type="match status" value="1"/>
</dbReference>
<gene>
    <name evidence="3" type="ORF">FLAT13_03712</name>
</gene>
<dbReference type="Proteomes" id="UP000530060">
    <property type="component" value="Unassembled WGS sequence"/>
</dbReference>
<dbReference type="RefSeq" id="WP_180909943.1">
    <property type="nucleotide sequence ID" value="NZ_CAIJDP010000082.1"/>
</dbReference>
<evidence type="ECO:0000313" key="3">
    <source>
        <dbReference type="EMBL" id="CAD0007217.1"/>
    </source>
</evidence>
<dbReference type="EMBL" id="CAIJDP010000082">
    <property type="protein sequence ID" value="CAD0007217.1"/>
    <property type="molecule type" value="Genomic_DNA"/>
</dbReference>
<sequence>MKKILYKVIIVTLGIFITSCSSDDEQNNTATETGKLGLKFDNSYNNNDLILDTQVITTANNEKLKVNVVRYIVSNIVLTKSDGTTFTYPKAKSYFIADEDDAAGYQFDLADIPAGDYTKVKFGIGVDKEQWQLGASGQGDFLAKAQAKDLLWSWSAGYKFLAFEGTFTSATVTESSSFMIHTGQIGTSYNYTEVTLDLPTKALVRKNITPAIHVVTDLSKILDGENTIKLSDYNEAGMGAMIMGGEALPKITANISKMFRIDHVHND</sequence>
<organism evidence="3 4">
    <name type="scientific">Flavobacterium salmonis</name>
    <dbReference type="NCBI Taxonomy" id="2654844"/>
    <lineage>
        <taxon>Bacteria</taxon>
        <taxon>Pseudomonadati</taxon>
        <taxon>Bacteroidota</taxon>
        <taxon>Flavobacteriia</taxon>
        <taxon>Flavobacteriales</taxon>
        <taxon>Flavobacteriaceae</taxon>
        <taxon>Flavobacterium</taxon>
    </lineage>
</organism>
<evidence type="ECO:0000259" key="2">
    <source>
        <dbReference type="Pfam" id="PF20243"/>
    </source>
</evidence>
<proteinExistence type="predicted"/>
<feature type="domain" description="Copper-binding protein MbnP-like" evidence="2">
    <location>
        <begin position="34"/>
        <end position="233"/>
    </location>
</feature>
<reference evidence="3 4" key="1">
    <citation type="submission" date="2020-06" db="EMBL/GenBank/DDBJ databases">
        <authorList>
            <person name="Criscuolo A."/>
        </authorList>
    </citation>
    <scope>NUCLEOTIDE SEQUENCE [LARGE SCALE GENOMIC DNA]</scope>
    <source>
        <strain evidence="4">CIP 111411</strain>
    </source>
</reference>
<accession>A0A6V6Z5Z0</accession>
<feature type="chain" id="PRO_5028113438" description="Copper-binding protein MbnP-like domain-containing protein" evidence="1">
    <location>
        <begin position="24"/>
        <end position="267"/>
    </location>
</feature>